<sequence>MKIKDLNAEMATLKKTKDVLETKMSAVCIEGRNKYSKDAIQLDFAAGIKELDQENAQEEDEENFDPDDDIRDYENVAKSLPVFCVSSRAYQKLSGRMQRDNNVPGFRTTEETEIPQLKAHCKKLTEGSRATNCRRFLTDLSQTLNSLAIWASDDGAGLHLPSDKLQAEARFLKNRLQKLDGALDQSLDECLKDIKATLADNIFGNFPALVKQAADEANSTAVNWGDRTAGGYYWSTYKALCRRNGIYSDGSAGPQDLNEQLTAPIIKGLGNNWERVFARKLPIVLASFSRKNKGILLSFHREIKKRILKVGLGVTSLAMLGQQLRNYEESFANLSAAMAELINAQQLEVNRDFGPSVAEALAPSYEFCAAETGPGQFVRMKHHMNCHVDEHRMTMFQNSVDGVQAKLNTMCRAVHYEMGAKTDEVWSAMNRDYIQAITGTHTKESEQMPKWERLLRADIAKAVRERDEKTE</sequence>
<feature type="coiled-coil region" evidence="1">
    <location>
        <begin position="162"/>
        <end position="189"/>
    </location>
</feature>
<evidence type="ECO:0000259" key="2">
    <source>
        <dbReference type="Pfam" id="PF24564"/>
    </source>
</evidence>
<keyword evidence="4" id="KW-1185">Reference proteome</keyword>
<dbReference type="OrthoDB" id="3598281at2759"/>
<dbReference type="Pfam" id="PF24564">
    <property type="entry name" value="DUF7605"/>
    <property type="match status" value="1"/>
</dbReference>
<accession>A0A9P7YQT2</accession>
<dbReference type="InterPro" id="IPR056024">
    <property type="entry name" value="DUF7605"/>
</dbReference>
<protein>
    <recommendedName>
        <fullName evidence="2">DUF7605 domain-containing protein</fullName>
    </recommendedName>
</protein>
<proteinExistence type="predicted"/>
<reference evidence="3" key="1">
    <citation type="journal article" date="2021" name="IMA Fungus">
        <title>Genomic characterization of three marine fungi, including Emericellopsis atlantica sp. nov. with signatures of a generalist lifestyle and marine biomass degradation.</title>
        <authorList>
            <person name="Hagestad O.C."/>
            <person name="Hou L."/>
            <person name="Andersen J.H."/>
            <person name="Hansen E.H."/>
            <person name="Altermark B."/>
            <person name="Li C."/>
            <person name="Kuhnert E."/>
            <person name="Cox R.J."/>
            <person name="Crous P.W."/>
            <person name="Spatafora J.W."/>
            <person name="Lail K."/>
            <person name="Amirebrahimi M."/>
            <person name="Lipzen A."/>
            <person name="Pangilinan J."/>
            <person name="Andreopoulos W."/>
            <person name="Hayes R.D."/>
            <person name="Ng V."/>
            <person name="Grigoriev I.V."/>
            <person name="Jackson S.A."/>
            <person name="Sutton T.D.S."/>
            <person name="Dobson A.D.W."/>
            <person name="Rama T."/>
        </authorList>
    </citation>
    <scope>NUCLEOTIDE SEQUENCE</scope>
    <source>
        <strain evidence="3">TRa018bII</strain>
    </source>
</reference>
<dbReference type="PANTHER" id="PTHR36681:SF3">
    <property type="entry name" value="NUCLEAR GTPASE, GERMINAL CENTER-ASSOCIATED, TANDEM DUPLICATE 3"/>
    <property type="match status" value="1"/>
</dbReference>
<comment type="caution">
    <text evidence="3">The sequence shown here is derived from an EMBL/GenBank/DDBJ whole genome shotgun (WGS) entry which is preliminary data.</text>
</comment>
<dbReference type="Proteomes" id="UP000824998">
    <property type="component" value="Unassembled WGS sequence"/>
</dbReference>
<evidence type="ECO:0000313" key="3">
    <source>
        <dbReference type="EMBL" id="KAG9237560.1"/>
    </source>
</evidence>
<keyword evidence="1" id="KW-0175">Coiled coil</keyword>
<organism evidence="3 4">
    <name type="scientific">Amylocarpus encephaloides</name>
    <dbReference type="NCBI Taxonomy" id="45428"/>
    <lineage>
        <taxon>Eukaryota</taxon>
        <taxon>Fungi</taxon>
        <taxon>Dikarya</taxon>
        <taxon>Ascomycota</taxon>
        <taxon>Pezizomycotina</taxon>
        <taxon>Leotiomycetes</taxon>
        <taxon>Helotiales</taxon>
        <taxon>Helotiales incertae sedis</taxon>
        <taxon>Amylocarpus</taxon>
    </lineage>
</organism>
<dbReference type="PANTHER" id="PTHR36681">
    <property type="entry name" value="NUCLEAR GTPASE, GERMINAL CENTER-ASSOCIATED, TANDEM DUPLICATE 3"/>
    <property type="match status" value="1"/>
</dbReference>
<name>A0A9P7YQT2_9HELO</name>
<feature type="domain" description="DUF7605" evidence="2">
    <location>
        <begin position="227"/>
        <end position="392"/>
    </location>
</feature>
<gene>
    <name evidence="3" type="ORF">BJ875DRAFT_142056</name>
</gene>
<feature type="coiled-coil region" evidence="1">
    <location>
        <begin position="317"/>
        <end position="344"/>
    </location>
</feature>
<evidence type="ECO:0000256" key="1">
    <source>
        <dbReference type="SAM" id="Coils"/>
    </source>
</evidence>
<evidence type="ECO:0000313" key="4">
    <source>
        <dbReference type="Proteomes" id="UP000824998"/>
    </source>
</evidence>
<dbReference type="AlphaFoldDB" id="A0A9P7YQT2"/>
<dbReference type="EMBL" id="MU251384">
    <property type="protein sequence ID" value="KAG9237560.1"/>
    <property type="molecule type" value="Genomic_DNA"/>
</dbReference>